<sequence length="157" mass="17419">MATDDFSFPTVHKSSSTSNNHFPPLWRPSPPAACTDDEEDHAALITSPVENIEGVDDDQIIVSSDVQDQEKKMDMLWEDFNEELYPVRSTSDYSYVSGEMLQLGCVGLGAFNLSKSNAARNSSTITNPGVVAIVKLLKKLFFLHNSHHHSLNKPAKR</sequence>
<dbReference type="Gramene" id="PRQ24404">
    <property type="protein sequence ID" value="PRQ24404"/>
    <property type="gene ID" value="RchiOBHm_Chr6g0272051"/>
</dbReference>
<dbReference type="OMA" id="HEDHNDW"/>
<keyword evidence="3" id="KW-1185">Reference proteome</keyword>
<organism evidence="2 3">
    <name type="scientific">Rosa chinensis</name>
    <name type="common">China rose</name>
    <dbReference type="NCBI Taxonomy" id="74649"/>
    <lineage>
        <taxon>Eukaryota</taxon>
        <taxon>Viridiplantae</taxon>
        <taxon>Streptophyta</taxon>
        <taxon>Embryophyta</taxon>
        <taxon>Tracheophyta</taxon>
        <taxon>Spermatophyta</taxon>
        <taxon>Magnoliopsida</taxon>
        <taxon>eudicotyledons</taxon>
        <taxon>Gunneridae</taxon>
        <taxon>Pentapetalae</taxon>
        <taxon>rosids</taxon>
        <taxon>fabids</taxon>
        <taxon>Rosales</taxon>
        <taxon>Rosaceae</taxon>
        <taxon>Rosoideae</taxon>
        <taxon>Rosoideae incertae sedis</taxon>
        <taxon>Rosa</taxon>
    </lineage>
</organism>
<feature type="compositionally biased region" description="Polar residues" evidence="1">
    <location>
        <begin position="12"/>
        <end position="21"/>
    </location>
</feature>
<feature type="region of interest" description="Disordered" evidence="1">
    <location>
        <begin position="1"/>
        <end position="29"/>
    </location>
</feature>
<dbReference type="PANTHER" id="PTHR34666:SF7">
    <property type="match status" value="1"/>
</dbReference>
<proteinExistence type="predicted"/>
<dbReference type="AlphaFoldDB" id="A0A2P6PR60"/>
<accession>A0A2P6PR60</accession>
<gene>
    <name evidence="2" type="ORF">RchiOBHm_Chr6g0272051</name>
</gene>
<comment type="caution">
    <text evidence="2">The sequence shown here is derived from an EMBL/GenBank/DDBJ whole genome shotgun (WGS) entry which is preliminary data.</text>
</comment>
<dbReference type="PANTHER" id="PTHR34666">
    <property type="entry name" value="EXPRESSED PROTEIN"/>
    <property type="match status" value="1"/>
</dbReference>
<name>A0A2P6PR60_ROSCH</name>
<dbReference type="EMBL" id="PDCK01000044">
    <property type="protein sequence ID" value="PRQ24404.1"/>
    <property type="molecule type" value="Genomic_DNA"/>
</dbReference>
<dbReference type="OrthoDB" id="1917400at2759"/>
<protein>
    <submittedName>
        <fullName evidence="2">Uncharacterized protein</fullName>
    </submittedName>
</protein>
<evidence type="ECO:0000256" key="1">
    <source>
        <dbReference type="SAM" id="MobiDB-lite"/>
    </source>
</evidence>
<dbReference type="Proteomes" id="UP000238479">
    <property type="component" value="Chromosome 6"/>
</dbReference>
<evidence type="ECO:0000313" key="3">
    <source>
        <dbReference type="Proteomes" id="UP000238479"/>
    </source>
</evidence>
<evidence type="ECO:0000313" key="2">
    <source>
        <dbReference type="EMBL" id="PRQ24404.1"/>
    </source>
</evidence>
<reference evidence="2 3" key="1">
    <citation type="journal article" date="2018" name="Nat. Genet.">
        <title>The Rosa genome provides new insights in the design of modern roses.</title>
        <authorList>
            <person name="Bendahmane M."/>
        </authorList>
    </citation>
    <scope>NUCLEOTIDE SEQUENCE [LARGE SCALE GENOMIC DNA]</scope>
    <source>
        <strain evidence="3">cv. Old Blush</strain>
    </source>
</reference>